<reference evidence="1" key="1">
    <citation type="submission" date="2019-04" db="EMBL/GenBank/DDBJ databases">
        <title>Friends and foes A comparative genomics study of 23 Aspergillus species from section Flavi.</title>
        <authorList>
            <consortium name="DOE Joint Genome Institute"/>
            <person name="Kjaerbolling I."/>
            <person name="Vesth T."/>
            <person name="Frisvad J.C."/>
            <person name="Nybo J.L."/>
            <person name="Theobald S."/>
            <person name="Kildgaard S."/>
            <person name="Isbrandt T."/>
            <person name="Kuo A."/>
            <person name="Sato A."/>
            <person name="Lyhne E.K."/>
            <person name="Kogle M.E."/>
            <person name="Wiebenga A."/>
            <person name="Kun R.S."/>
            <person name="Lubbers R.J."/>
            <person name="Makela M.R."/>
            <person name="Barry K."/>
            <person name="Chovatia M."/>
            <person name="Clum A."/>
            <person name="Daum C."/>
            <person name="Haridas S."/>
            <person name="He G."/>
            <person name="LaButti K."/>
            <person name="Lipzen A."/>
            <person name="Mondo S."/>
            <person name="Riley R."/>
            <person name="Salamov A."/>
            <person name="Simmons B.A."/>
            <person name="Magnuson J.K."/>
            <person name="Henrissat B."/>
            <person name="Mortensen U.H."/>
            <person name="Larsen T.O."/>
            <person name="Devries R.P."/>
            <person name="Grigoriev I.V."/>
            <person name="Machida M."/>
            <person name="Baker S.E."/>
            <person name="Andersen M.R."/>
        </authorList>
    </citation>
    <scope>NUCLEOTIDE SEQUENCE</scope>
    <source>
        <strain evidence="1">CBS 117612</strain>
    </source>
</reference>
<accession>A0A5N6YA03</accession>
<name>A0A5N6YA03_9EURO</name>
<dbReference type="AlphaFoldDB" id="A0A5N6YA03"/>
<dbReference type="Proteomes" id="UP000325558">
    <property type="component" value="Unassembled WGS sequence"/>
</dbReference>
<protein>
    <submittedName>
        <fullName evidence="1">Uncharacterized protein</fullName>
    </submittedName>
</protein>
<proteinExistence type="predicted"/>
<dbReference type="EMBL" id="ML737141">
    <property type="protein sequence ID" value="KAE8341296.1"/>
    <property type="molecule type" value="Genomic_DNA"/>
</dbReference>
<gene>
    <name evidence="1" type="ORF">BDV24DRAFT_132235</name>
</gene>
<sequence length="80" mass="8878">MSTNLDRHPILGPKCRITRCQCGHHLGKVESAEEPEEFASDVLGRMSHGGCQCRKYAGQVPAGAWGKKEANNRGDYRYNC</sequence>
<organism evidence="1">
    <name type="scientific">Aspergillus arachidicola</name>
    <dbReference type="NCBI Taxonomy" id="656916"/>
    <lineage>
        <taxon>Eukaryota</taxon>
        <taxon>Fungi</taxon>
        <taxon>Dikarya</taxon>
        <taxon>Ascomycota</taxon>
        <taxon>Pezizomycotina</taxon>
        <taxon>Eurotiomycetes</taxon>
        <taxon>Eurotiomycetidae</taxon>
        <taxon>Eurotiales</taxon>
        <taxon>Aspergillaceae</taxon>
        <taxon>Aspergillus</taxon>
        <taxon>Aspergillus subgen. Circumdati</taxon>
    </lineage>
</organism>
<evidence type="ECO:0000313" key="1">
    <source>
        <dbReference type="EMBL" id="KAE8341296.1"/>
    </source>
</evidence>